<dbReference type="InterPro" id="IPR013783">
    <property type="entry name" value="Ig-like_fold"/>
</dbReference>
<dbReference type="Proteomes" id="UP001500454">
    <property type="component" value="Unassembled WGS sequence"/>
</dbReference>
<gene>
    <name evidence="4" type="ORF">GCM10023186_40900</name>
</gene>
<sequence>MNQLTTLSSRVTRLSWVRKSALAVAAAASCASALAQTTPAFPRNETFRNRTASNFSFGGAARLTGIGGTGNDAVGQGYLRLTDALPDQAGYTIDNVGFPSGAGFTISFEFFSYGKTTTDGADGFSLFLVDANQPSSGFRIGASGGSLGYAQKTVVPMSDGVSRGYIGIGIDEFGNFSNAREGRTGSSATLDATGRVPNAIAIRGAGNGSSATDYPYLTGTQPGDLDFSLDVPTARAQPGSTDYRRAFIDVVPTRTGALTTYRITVRIQHGALVKTAISNFTVPTPPQNLRLGFAGSTGGSTNVHEIRNLNIVQVPFANDDLASTNYNAAVTLNVLSNDVAPGSSIDLGSVDLDPNTAGRQTAITVPGQGEFTVNNRGLVVFRPAGTFAGTVTVPYTIQSILGADYTSSPANIQISVQGADVAAAVTGPAQASAGSQVTYTMTTSNRGTVPALNVVPRLQLPQNLPAGSVSGGNYNPSTGVVSFPPINSIGSNAPATVNTVTFRAPGVSTLTIVATASGSVPDPQLSNNEASVTTAIRPPLPVELSRFVVTAQGADALLSWATAQEKNNDHFDVERSLNGRSFEKIAAVTGQGTTASPTEYRLRDAGAARLGYSTVYYRLRQVDFDGQSEYSGIRAVHFGEQPAVALSIYPNPAQGRATLDLTALPAGAYTVLISDLTGRVLQERTLTGAAQHPVEADNLPAGTYLVQVRGAAGFSRTLPFVSHP</sequence>
<dbReference type="SUPFAM" id="SSF49899">
    <property type="entry name" value="Concanavalin A-like lectins/glucanases"/>
    <property type="match status" value="1"/>
</dbReference>
<feature type="signal peptide" evidence="1">
    <location>
        <begin position="1"/>
        <end position="35"/>
    </location>
</feature>
<evidence type="ECO:0000259" key="2">
    <source>
        <dbReference type="Pfam" id="PF01345"/>
    </source>
</evidence>
<feature type="domain" description="Secretion system C-terminal sorting" evidence="3">
    <location>
        <begin position="648"/>
        <end position="710"/>
    </location>
</feature>
<feature type="chain" id="PRO_5045510900" description="T9SS type A sorting domain-containing protein" evidence="1">
    <location>
        <begin position="36"/>
        <end position="724"/>
    </location>
</feature>
<dbReference type="InterPro" id="IPR026444">
    <property type="entry name" value="Secre_tail"/>
</dbReference>
<keyword evidence="1" id="KW-0732">Signal</keyword>
<feature type="domain" description="DUF11" evidence="2">
    <location>
        <begin position="428"/>
        <end position="533"/>
    </location>
</feature>
<dbReference type="InterPro" id="IPR001434">
    <property type="entry name" value="OmcB-like_DUF11"/>
</dbReference>
<proteinExistence type="predicted"/>
<dbReference type="Pfam" id="PF01345">
    <property type="entry name" value="DUF11"/>
    <property type="match status" value="1"/>
</dbReference>
<dbReference type="Pfam" id="PF18962">
    <property type="entry name" value="Por_Secre_tail"/>
    <property type="match status" value="1"/>
</dbReference>
<dbReference type="EMBL" id="BAABHA010000015">
    <property type="protein sequence ID" value="GAA4391516.1"/>
    <property type="molecule type" value="Genomic_DNA"/>
</dbReference>
<dbReference type="RefSeq" id="WP_345227244.1">
    <property type="nucleotide sequence ID" value="NZ_BAABHA010000015.1"/>
</dbReference>
<evidence type="ECO:0000313" key="5">
    <source>
        <dbReference type="Proteomes" id="UP001500454"/>
    </source>
</evidence>
<dbReference type="Gene3D" id="2.60.40.10">
    <property type="entry name" value="Immunoglobulins"/>
    <property type="match status" value="2"/>
</dbReference>
<evidence type="ECO:0000313" key="4">
    <source>
        <dbReference type="EMBL" id="GAA4391516.1"/>
    </source>
</evidence>
<dbReference type="Pfam" id="PF17963">
    <property type="entry name" value="Big_9"/>
    <property type="match status" value="1"/>
</dbReference>
<organism evidence="4 5">
    <name type="scientific">Hymenobacter koreensis</name>
    <dbReference type="NCBI Taxonomy" id="1084523"/>
    <lineage>
        <taxon>Bacteria</taxon>
        <taxon>Pseudomonadati</taxon>
        <taxon>Bacteroidota</taxon>
        <taxon>Cytophagia</taxon>
        <taxon>Cytophagales</taxon>
        <taxon>Hymenobacteraceae</taxon>
        <taxon>Hymenobacter</taxon>
    </lineage>
</organism>
<comment type="caution">
    <text evidence="4">The sequence shown here is derived from an EMBL/GenBank/DDBJ whole genome shotgun (WGS) entry which is preliminary data.</text>
</comment>
<reference evidence="5" key="1">
    <citation type="journal article" date="2019" name="Int. J. Syst. Evol. Microbiol.">
        <title>The Global Catalogue of Microorganisms (GCM) 10K type strain sequencing project: providing services to taxonomists for standard genome sequencing and annotation.</title>
        <authorList>
            <consortium name="The Broad Institute Genomics Platform"/>
            <consortium name="The Broad Institute Genome Sequencing Center for Infectious Disease"/>
            <person name="Wu L."/>
            <person name="Ma J."/>
        </authorList>
    </citation>
    <scope>NUCLEOTIDE SEQUENCE [LARGE SCALE GENOMIC DNA]</scope>
    <source>
        <strain evidence="5">JCM 17924</strain>
    </source>
</reference>
<evidence type="ECO:0008006" key="6">
    <source>
        <dbReference type="Google" id="ProtNLM"/>
    </source>
</evidence>
<evidence type="ECO:0000259" key="3">
    <source>
        <dbReference type="Pfam" id="PF18962"/>
    </source>
</evidence>
<evidence type="ECO:0000256" key="1">
    <source>
        <dbReference type="SAM" id="SignalP"/>
    </source>
</evidence>
<dbReference type="InterPro" id="IPR013320">
    <property type="entry name" value="ConA-like_dom_sf"/>
</dbReference>
<dbReference type="NCBIfam" id="TIGR04183">
    <property type="entry name" value="Por_Secre_tail"/>
    <property type="match status" value="1"/>
</dbReference>
<protein>
    <recommendedName>
        <fullName evidence="6">T9SS type A sorting domain-containing protein</fullName>
    </recommendedName>
</protein>
<name>A0ABP8JJ09_9BACT</name>
<dbReference type="Gene3D" id="2.60.120.200">
    <property type="match status" value="1"/>
</dbReference>
<keyword evidence="5" id="KW-1185">Reference proteome</keyword>
<accession>A0ABP8JJ09</accession>